<dbReference type="SMART" id="SM00317">
    <property type="entry name" value="SET"/>
    <property type="match status" value="1"/>
</dbReference>
<dbReference type="InterPro" id="IPR001214">
    <property type="entry name" value="SET_dom"/>
</dbReference>
<name>A0A9P6VE03_9HELO</name>
<evidence type="ECO:0000313" key="4">
    <source>
        <dbReference type="Proteomes" id="UP000785200"/>
    </source>
</evidence>
<organism evidence="3 4">
    <name type="scientific">Hyphodiscus hymeniophilus</name>
    <dbReference type="NCBI Taxonomy" id="353542"/>
    <lineage>
        <taxon>Eukaryota</taxon>
        <taxon>Fungi</taxon>
        <taxon>Dikarya</taxon>
        <taxon>Ascomycota</taxon>
        <taxon>Pezizomycotina</taxon>
        <taxon>Leotiomycetes</taxon>
        <taxon>Helotiales</taxon>
        <taxon>Hyphodiscaceae</taxon>
        <taxon>Hyphodiscus</taxon>
    </lineage>
</organism>
<sequence length="216" mass="23469">MPPPRSGPGPLPRNWPTNSPYIVTPVYSKSLSSSHDSSLRTRPSDAFEIPANSPRGPCQLVRVTPIANPSHPANGQSGLFATKDLKPGTFILQYLGEIHASPTPSFSTQNSNADPHAHSDYDLSLDREHGIGIDAAKMGNEARFTNDYRGIAEKPNAEFREIWDGRKKERGMAVCVLGEGKSGKGKGIRKGEEILVSYGRGFWGARRADDENTADV</sequence>
<dbReference type="EMBL" id="VNKQ01000017">
    <property type="protein sequence ID" value="KAG0645948.1"/>
    <property type="molecule type" value="Genomic_DNA"/>
</dbReference>
<accession>A0A9P6VE03</accession>
<dbReference type="SUPFAM" id="SSF82199">
    <property type="entry name" value="SET domain"/>
    <property type="match status" value="1"/>
</dbReference>
<feature type="region of interest" description="Disordered" evidence="1">
    <location>
        <begin position="31"/>
        <end position="53"/>
    </location>
</feature>
<feature type="domain" description="SET" evidence="2">
    <location>
        <begin position="56"/>
        <end position="199"/>
    </location>
</feature>
<dbReference type="PROSITE" id="PS50280">
    <property type="entry name" value="SET"/>
    <property type="match status" value="1"/>
</dbReference>
<evidence type="ECO:0000259" key="2">
    <source>
        <dbReference type="PROSITE" id="PS50280"/>
    </source>
</evidence>
<keyword evidence="4" id="KW-1185">Reference proteome</keyword>
<dbReference type="AlphaFoldDB" id="A0A9P6VE03"/>
<dbReference type="OrthoDB" id="5792673at2759"/>
<dbReference type="Proteomes" id="UP000785200">
    <property type="component" value="Unassembled WGS sequence"/>
</dbReference>
<protein>
    <submittedName>
        <fullName evidence="3">Euchromatic histone-lysine N-methyltransferase 1</fullName>
    </submittedName>
</protein>
<reference evidence="3" key="1">
    <citation type="submission" date="2019-07" db="EMBL/GenBank/DDBJ databases">
        <title>Hyphodiscus hymeniophilus genome sequencing and assembly.</title>
        <authorList>
            <person name="Kramer G."/>
            <person name="Nodwell J."/>
        </authorList>
    </citation>
    <scope>NUCLEOTIDE SEQUENCE</scope>
    <source>
        <strain evidence="3">ATCC 34498</strain>
    </source>
</reference>
<evidence type="ECO:0000256" key="1">
    <source>
        <dbReference type="SAM" id="MobiDB-lite"/>
    </source>
</evidence>
<dbReference type="Gene3D" id="2.170.270.10">
    <property type="entry name" value="SET domain"/>
    <property type="match status" value="1"/>
</dbReference>
<dbReference type="Pfam" id="PF00856">
    <property type="entry name" value="SET"/>
    <property type="match status" value="1"/>
</dbReference>
<dbReference type="InterPro" id="IPR046341">
    <property type="entry name" value="SET_dom_sf"/>
</dbReference>
<proteinExistence type="predicted"/>
<gene>
    <name evidence="3" type="ORF">D0Z07_7996</name>
</gene>
<evidence type="ECO:0000313" key="3">
    <source>
        <dbReference type="EMBL" id="KAG0645948.1"/>
    </source>
</evidence>
<comment type="caution">
    <text evidence="3">The sequence shown here is derived from an EMBL/GenBank/DDBJ whole genome shotgun (WGS) entry which is preliminary data.</text>
</comment>